<accession>A0A0F8B1Q8</accession>
<organism evidence="5 6">
    <name type="scientific">Ceratocystis fimbriata f. sp. platani</name>
    <dbReference type="NCBI Taxonomy" id="88771"/>
    <lineage>
        <taxon>Eukaryota</taxon>
        <taxon>Fungi</taxon>
        <taxon>Dikarya</taxon>
        <taxon>Ascomycota</taxon>
        <taxon>Pezizomycotina</taxon>
        <taxon>Sordariomycetes</taxon>
        <taxon>Hypocreomycetidae</taxon>
        <taxon>Microascales</taxon>
        <taxon>Ceratocystidaceae</taxon>
        <taxon>Ceratocystis</taxon>
    </lineage>
</organism>
<dbReference type="Pfam" id="PF01239">
    <property type="entry name" value="PPTA"/>
    <property type="match status" value="2"/>
</dbReference>
<name>A0A0F8B1Q8_CERFI</name>
<dbReference type="GO" id="GO:0008318">
    <property type="term" value="F:protein prenyltransferase activity"/>
    <property type="evidence" value="ECO:0007669"/>
    <property type="project" value="InterPro"/>
</dbReference>
<dbReference type="GO" id="GO:0005737">
    <property type="term" value="C:cytoplasm"/>
    <property type="evidence" value="ECO:0007669"/>
    <property type="project" value="TreeGrafter"/>
</dbReference>
<sequence length="383" mass="43942">MSRALDPNAIAALKTGNHQKVFDEIADVFTYAHNPQITARPCLIEIEILSGFGFDPSNNVLRDQNAVAVPKLRLVQAFFVARGILQQLREPSPAGSDSNSSSEQIHRATAVCLLMDAENLTAANMRKRLITRQLASVSTAASTSDATSAHNIAPTIVSLLRREKWLLDSLLTSRLHRHTKSPTLWNHRRWLLKLLWLHGLEKDVDTAQDLLDVVCVSGERHARNYYAWSHARWVVRNFQYVTEKLVEIAKSWAWKHHTDISGWSFLLFVLELHNKLALSVYRDTLRLTESLQWRNESVWWFLRTVSAGRLLSDDRETLEQAREAFVCLGTRLFEDDVEHMGDKREEGKRHEDSVKGAGCDRAREVWERAKTWVEKYRDLPNMA</sequence>
<evidence type="ECO:0000256" key="3">
    <source>
        <dbReference type="ARBA" id="ARBA00022679"/>
    </source>
</evidence>
<dbReference type="PANTHER" id="PTHR11129">
    <property type="entry name" value="PROTEIN FARNESYLTRANSFERASE ALPHA SUBUNIT/RAB GERANYLGERANYL TRANSFERASE ALPHA SUBUNIT"/>
    <property type="match status" value="1"/>
</dbReference>
<keyword evidence="4" id="KW-0677">Repeat</keyword>
<comment type="caution">
    <text evidence="5">The sequence shown here is derived from an EMBL/GenBank/DDBJ whole genome shotgun (WGS) entry which is preliminary data.</text>
</comment>
<evidence type="ECO:0000256" key="1">
    <source>
        <dbReference type="ARBA" id="ARBA00006734"/>
    </source>
</evidence>
<evidence type="ECO:0000313" key="5">
    <source>
        <dbReference type="EMBL" id="KKF93595.1"/>
    </source>
</evidence>
<evidence type="ECO:0000313" key="6">
    <source>
        <dbReference type="Proteomes" id="UP000034841"/>
    </source>
</evidence>
<keyword evidence="6" id="KW-1185">Reference proteome</keyword>
<evidence type="ECO:0000256" key="4">
    <source>
        <dbReference type="ARBA" id="ARBA00022737"/>
    </source>
</evidence>
<proteinExistence type="inferred from homology"/>
<dbReference type="EMBL" id="LBBL01000224">
    <property type="protein sequence ID" value="KKF93595.1"/>
    <property type="molecule type" value="Genomic_DNA"/>
</dbReference>
<dbReference type="OrthoDB" id="5358702at2759"/>
<dbReference type="InterPro" id="IPR002088">
    <property type="entry name" value="Prenyl_trans_a"/>
</dbReference>
<comment type="similarity">
    <text evidence="1">Belongs to the protein prenyltransferase subunit alpha family.</text>
</comment>
<keyword evidence="3" id="KW-0808">Transferase</keyword>
<protein>
    <submittedName>
        <fullName evidence="5">Protein ECM9</fullName>
    </submittedName>
</protein>
<dbReference type="Proteomes" id="UP000034841">
    <property type="component" value="Unassembled WGS sequence"/>
</dbReference>
<reference evidence="5 6" key="1">
    <citation type="submission" date="2015-04" db="EMBL/GenBank/DDBJ databases">
        <title>Genome sequence of Ceratocystis platani, a major pathogen of plane trees.</title>
        <authorList>
            <person name="Belbahri L."/>
        </authorList>
    </citation>
    <scope>NUCLEOTIDE SEQUENCE [LARGE SCALE GENOMIC DNA]</scope>
    <source>
        <strain evidence="5 6">CFO</strain>
    </source>
</reference>
<evidence type="ECO:0000256" key="2">
    <source>
        <dbReference type="ARBA" id="ARBA00022602"/>
    </source>
</evidence>
<dbReference type="Gene3D" id="1.25.40.120">
    <property type="entry name" value="Protein prenylyltransferase"/>
    <property type="match status" value="1"/>
</dbReference>
<keyword evidence="2" id="KW-0637">Prenyltransferase</keyword>
<dbReference type="AlphaFoldDB" id="A0A0F8B1Q8"/>
<gene>
    <name evidence="5" type="primary">ECM9</name>
    <name evidence="5" type="ORF">CFO_g4053</name>
</gene>
<dbReference type="PANTHER" id="PTHR11129:SF3">
    <property type="entry name" value="PROTEIN PRENYLTRANSFERASE ALPHA SUBUNIT REPEAT-CONTAINING PROTEIN 1"/>
    <property type="match status" value="1"/>
</dbReference>
<dbReference type="SUPFAM" id="SSF48439">
    <property type="entry name" value="Protein prenylyltransferase"/>
    <property type="match status" value="1"/>
</dbReference>